<dbReference type="PATRIC" id="fig|1107882.3.peg.2083"/>
<evidence type="ECO:0000313" key="3">
    <source>
        <dbReference type="Proteomes" id="UP000003250"/>
    </source>
</evidence>
<evidence type="ECO:0000313" key="2">
    <source>
        <dbReference type="EMBL" id="EHK57330.1"/>
    </source>
</evidence>
<feature type="signal peptide" evidence="1">
    <location>
        <begin position="1"/>
        <end position="29"/>
    </location>
</feature>
<keyword evidence="1" id="KW-0732">Signal</keyword>
<feature type="chain" id="PRO_5003535047" evidence="1">
    <location>
        <begin position="30"/>
        <end position="132"/>
    </location>
</feature>
<keyword evidence="3" id="KW-1185">Reference proteome</keyword>
<gene>
    <name evidence="2" type="ORF">MAXJ12_10583</name>
</gene>
<organism evidence="2 3">
    <name type="scientific">Mesorhizobium alhagi CCNWXJ12-2</name>
    <dbReference type="NCBI Taxonomy" id="1107882"/>
    <lineage>
        <taxon>Bacteria</taxon>
        <taxon>Pseudomonadati</taxon>
        <taxon>Pseudomonadota</taxon>
        <taxon>Alphaproteobacteria</taxon>
        <taxon>Hyphomicrobiales</taxon>
        <taxon>Phyllobacteriaceae</taxon>
        <taxon>Allomesorhizobium</taxon>
    </lineage>
</organism>
<protein>
    <submittedName>
        <fullName evidence="2">Uncharacterized protein</fullName>
    </submittedName>
</protein>
<name>H0HPN7_9HYPH</name>
<evidence type="ECO:0000256" key="1">
    <source>
        <dbReference type="SAM" id="SignalP"/>
    </source>
</evidence>
<sequence>MFKTLKTAGLSALIALGTLAAIPATSAQAEGLYLNFGGNGDARFGVYVGDDDRRWHRRDRYDRHDRRGRWERRHVRRQCTANRALNKAERMGIRRARIVDINRRSITVRGRKWGDRVTVDFGRAPNCPVIGW</sequence>
<reference evidence="2 3" key="1">
    <citation type="journal article" date="2012" name="J. Bacteriol.">
        <title>Draft Genome Sequence of Mesorhizobium alhagi CCNWXJ12-2T, a Novel Salt-Resistant Species Isolated from the Desert of Northwestern China.</title>
        <authorList>
            <person name="Zhou M."/>
            <person name="Chen W."/>
            <person name="Chen H."/>
            <person name="Wei G."/>
        </authorList>
    </citation>
    <scope>NUCLEOTIDE SEQUENCE [LARGE SCALE GENOMIC DNA]</scope>
    <source>
        <strain evidence="2 3">CCNWXJ12-2</strain>
    </source>
</reference>
<dbReference type="EMBL" id="AHAM01000073">
    <property type="protein sequence ID" value="EHK57330.1"/>
    <property type="molecule type" value="Genomic_DNA"/>
</dbReference>
<proteinExistence type="predicted"/>
<dbReference type="Proteomes" id="UP000003250">
    <property type="component" value="Unassembled WGS sequence"/>
</dbReference>
<dbReference type="AlphaFoldDB" id="H0HPN7"/>
<dbReference type="RefSeq" id="WP_008835748.1">
    <property type="nucleotide sequence ID" value="NZ_AHAM01000073.1"/>
</dbReference>
<accession>H0HPN7</accession>